<evidence type="ECO:0000313" key="2">
    <source>
        <dbReference type="Proteomes" id="UP001374803"/>
    </source>
</evidence>
<accession>A0ABZ2LHD9</accession>
<evidence type="ECO:0000313" key="1">
    <source>
        <dbReference type="EMBL" id="WXB08565.1"/>
    </source>
</evidence>
<keyword evidence="2" id="KW-1185">Reference proteome</keyword>
<organism evidence="1 2">
    <name type="scientific">Pendulispora rubella</name>
    <dbReference type="NCBI Taxonomy" id="2741070"/>
    <lineage>
        <taxon>Bacteria</taxon>
        <taxon>Pseudomonadati</taxon>
        <taxon>Myxococcota</taxon>
        <taxon>Myxococcia</taxon>
        <taxon>Myxococcales</taxon>
        <taxon>Sorangiineae</taxon>
        <taxon>Pendulisporaceae</taxon>
        <taxon>Pendulispora</taxon>
    </lineage>
</organism>
<protein>
    <submittedName>
        <fullName evidence="1">App1 family protein</fullName>
    </submittedName>
</protein>
<dbReference type="PANTHER" id="PTHR40861">
    <property type="entry name" value="DUF2183 DOMAIN-CONTAINING PROTEIN"/>
    <property type="match status" value="1"/>
</dbReference>
<dbReference type="EMBL" id="CP089983">
    <property type="protein sequence ID" value="WXB08565.1"/>
    <property type="molecule type" value="Genomic_DNA"/>
</dbReference>
<name>A0ABZ2LHD9_9BACT</name>
<reference evidence="1" key="1">
    <citation type="submission" date="2021-12" db="EMBL/GenBank/DDBJ databases">
        <title>Discovery of the Pendulisporaceae a myxobacterial family with distinct sporulation behavior and unique specialized metabolism.</title>
        <authorList>
            <person name="Garcia R."/>
            <person name="Popoff A."/>
            <person name="Bader C.D."/>
            <person name="Loehr J."/>
            <person name="Walesch S."/>
            <person name="Walt C."/>
            <person name="Boldt J."/>
            <person name="Bunk B."/>
            <person name="Haeckl F.J.F.P.J."/>
            <person name="Gunesch A.P."/>
            <person name="Birkelbach J."/>
            <person name="Nuebel U."/>
            <person name="Pietschmann T."/>
            <person name="Bach T."/>
            <person name="Mueller R."/>
        </authorList>
    </citation>
    <scope>NUCLEOTIDE SEQUENCE</scope>
    <source>
        <strain evidence="1">MSr11367</strain>
    </source>
</reference>
<sequence length="337" mass="36229">MDLAKTLAMLTAASAVERNDALAALNVAERAQLIDALQRGRTGRDEEQFVRDIFIATTGDALGALKDAIDDGSSYRDLHQLLYRDIDDAAVRAAILAHFRTTAGEAPAAPSFKVLSDIDDTFYANWKDTRYPKKTVYPGVVAFYEALGGGLVFVSARPGDRTGFVENAAIASLRARGIAKCTVLCGSFSHLLGNDRIAAKKYENFVEFRALYPHHRFVFVGDSGQGDIAFGEMLLGDAEASGVQAVFIHDVVATPEARRRELAEKRIHLFDTYTGAAMAAHASGVLDLEGVSRVARATTEELAAVPFATPAQREAREAELDRDLAAVPGARAGRLGG</sequence>
<gene>
    <name evidence="1" type="ORF">LVJ94_15125</name>
</gene>
<proteinExistence type="predicted"/>
<dbReference type="Proteomes" id="UP001374803">
    <property type="component" value="Chromosome"/>
</dbReference>
<dbReference type="RefSeq" id="WP_394838237.1">
    <property type="nucleotide sequence ID" value="NZ_CP089929.1"/>
</dbReference>
<dbReference type="PANTHER" id="PTHR40861:SF1">
    <property type="entry name" value="PHOSPHATIDATE PHOSPHATASE APP1 CATALYTIC DOMAIN-CONTAINING PROTEIN"/>
    <property type="match status" value="1"/>
</dbReference>